<keyword evidence="4" id="KW-1185">Reference proteome</keyword>
<dbReference type="CDD" id="cd18032">
    <property type="entry name" value="DEXHc_RE_I_III_res"/>
    <property type="match status" value="1"/>
</dbReference>
<gene>
    <name evidence="3" type="ORF">ASUIS_1908</name>
</gene>
<dbReference type="GO" id="GO:0005524">
    <property type="term" value="F:ATP binding"/>
    <property type="evidence" value="ECO:0007669"/>
    <property type="project" value="InterPro"/>
</dbReference>
<dbReference type="Proteomes" id="UP000263040">
    <property type="component" value="Chromosome"/>
</dbReference>
<organism evidence="3 4">
    <name type="scientific">Arcobacter suis CECT 7833</name>
    <dbReference type="NCBI Taxonomy" id="663365"/>
    <lineage>
        <taxon>Bacteria</taxon>
        <taxon>Pseudomonadati</taxon>
        <taxon>Campylobacterota</taxon>
        <taxon>Epsilonproteobacteria</taxon>
        <taxon>Campylobacterales</taxon>
        <taxon>Arcobacteraceae</taxon>
        <taxon>Arcobacter</taxon>
    </lineage>
</organism>
<dbReference type="InterPro" id="IPR001650">
    <property type="entry name" value="Helicase_C-like"/>
</dbReference>
<evidence type="ECO:0000313" key="3">
    <source>
        <dbReference type="EMBL" id="AXX90373.1"/>
    </source>
</evidence>
<evidence type="ECO:0000259" key="2">
    <source>
        <dbReference type="PROSITE" id="PS51194"/>
    </source>
</evidence>
<dbReference type="InterPro" id="IPR050742">
    <property type="entry name" value="Helicase_Restrict-Modif_Enz"/>
</dbReference>
<proteinExistence type="predicted"/>
<dbReference type="PROSITE" id="PS51192">
    <property type="entry name" value="HELICASE_ATP_BIND_1"/>
    <property type="match status" value="1"/>
</dbReference>
<dbReference type="KEGG" id="asui:ASUIS_1908"/>
<accession>A0AAD0WRB0</accession>
<dbReference type="GO" id="GO:0016787">
    <property type="term" value="F:hydrolase activity"/>
    <property type="evidence" value="ECO:0007669"/>
    <property type="project" value="InterPro"/>
</dbReference>
<evidence type="ECO:0000259" key="1">
    <source>
        <dbReference type="PROSITE" id="PS51192"/>
    </source>
</evidence>
<dbReference type="Gene3D" id="3.40.960.10">
    <property type="entry name" value="VSR Endonuclease"/>
    <property type="match status" value="1"/>
</dbReference>
<sequence length="908" mass="106105">MSNTISWENKLIDLEKVTLDEYLDYYKHQITQESEKLFISDFIYPLLGETFIKYLVPQYPFIDSEGKSRRLDFGLIYNNTKLAFEIDGETYHAEGAITSDMFDDSLFRQNEILSAGWKLLRFSFTQLQSDLWRKKVLDSIKYLIKKQEPTLLGNVSINPNYLQKEVLETLDACRKNNWKKGIVVLPTGTGKTYLSAFDTLKSDGKILFIVHRLDILKQAKNAFEEVYPNEKIGILTGEVKENLHNSKILFASKDSLNTSHILESFVHDYFDYIIVDEVHHGQAPSYKIILEYFQAKFFMLGLTATPDRMDRKDIFELFDYNKVFEYTLFDAINNGFLVPFNYYGLKDNIDYSKIKYNGARYNINDLNKYLIIPERNQRIYEEYIEKGKANKAVGFCCSIKHANAMAKFFNEKGIPSVSLTSESKNRDEVINKFTNNEIVVIFTVDLFNEGIDFPDLRVLLFLRPTESKTIFLQQLGRGLRLCNSKENVTVLDFITNYKKASKIRTYLSDGKSKEIRNGGNGRIEKIEYIYSPKCNVKFDAEVEEILDSQDLSFLDIEENDLIVAYYNLKESLKRKPTPDDINQFGEFKMSRYLSMFGSWGSFLKKINEHTEFSYHFPQGVDMRHVLYLLKNIGEKNFDSSYLAPKYIKFNGAYDSGSLGGFQRQTKYKLQALMELKIILDFRGSSLENEFIISFTEEGEKLYKIFENYLKEKSFTFSASEEISWDISTISGIESLNKINTEIFDFLKSDSKNLQYIRNLFLNMDALSLLLNYLYRVNRSKNIPKQTIYKSFFKHTEVKQFCEMNGLKEPTEDVIVRRVPFLFNLLESLGIIKQTTQEVEVLIFYATSSTLKFNQDEPLELTTERMKNLKDFIENRVNRFSDEDEIKLKTLFGKNFLTEDYYLKDYIFG</sequence>
<dbReference type="InterPro" id="IPR014001">
    <property type="entry name" value="Helicase_ATP-bd"/>
</dbReference>
<reference evidence="3 4" key="1">
    <citation type="submission" date="2018-08" db="EMBL/GenBank/DDBJ databases">
        <title>Complete genome of the Arcobacter suis type strain LMG 26152.</title>
        <authorList>
            <person name="Miller W.G."/>
            <person name="Yee E."/>
            <person name="Bono J.L."/>
        </authorList>
    </citation>
    <scope>NUCLEOTIDE SEQUENCE [LARGE SCALE GENOMIC DNA]</scope>
    <source>
        <strain evidence="3 4">CECT 7833</strain>
    </source>
</reference>
<dbReference type="AlphaFoldDB" id="A0AAD0WRB0"/>
<evidence type="ECO:0000313" key="4">
    <source>
        <dbReference type="Proteomes" id="UP000263040"/>
    </source>
</evidence>
<dbReference type="SUPFAM" id="SSF52540">
    <property type="entry name" value="P-loop containing nucleoside triphosphate hydrolases"/>
    <property type="match status" value="1"/>
</dbReference>
<dbReference type="GO" id="GO:0003677">
    <property type="term" value="F:DNA binding"/>
    <property type="evidence" value="ECO:0007669"/>
    <property type="project" value="InterPro"/>
</dbReference>
<dbReference type="PROSITE" id="PS51194">
    <property type="entry name" value="HELICASE_CTER"/>
    <property type="match status" value="1"/>
</dbReference>
<dbReference type="Pfam" id="PF00271">
    <property type="entry name" value="Helicase_C"/>
    <property type="match status" value="1"/>
</dbReference>
<dbReference type="GO" id="GO:0005829">
    <property type="term" value="C:cytosol"/>
    <property type="evidence" value="ECO:0007669"/>
    <property type="project" value="TreeGrafter"/>
</dbReference>
<dbReference type="PANTHER" id="PTHR47396:SF1">
    <property type="entry name" value="ATP-DEPENDENT HELICASE IRC3-RELATED"/>
    <property type="match status" value="1"/>
</dbReference>
<dbReference type="PANTHER" id="PTHR47396">
    <property type="entry name" value="TYPE I RESTRICTION ENZYME ECOKI R PROTEIN"/>
    <property type="match status" value="1"/>
</dbReference>
<feature type="domain" description="Helicase C-terminal" evidence="2">
    <location>
        <begin position="365"/>
        <end position="527"/>
    </location>
</feature>
<dbReference type="SMART" id="SM00490">
    <property type="entry name" value="HELICc"/>
    <property type="match status" value="1"/>
</dbReference>
<dbReference type="EMBL" id="CP032100">
    <property type="protein sequence ID" value="AXX90373.1"/>
    <property type="molecule type" value="Genomic_DNA"/>
</dbReference>
<dbReference type="Gene3D" id="3.40.50.300">
    <property type="entry name" value="P-loop containing nucleotide triphosphate hydrolases"/>
    <property type="match status" value="2"/>
</dbReference>
<dbReference type="InterPro" id="IPR041025">
    <property type="entry name" value="HNH_repeat"/>
</dbReference>
<feature type="domain" description="Helicase ATP-binding" evidence="1">
    <location>
        <begin position="172"/>
        <end position="324"/>
    </location>
</feature>
<dbReference type="InterPro" id="IPR027417">
    <property type="entry name" value="P-loop_NTPase"/>
</dbReference>
<dbReference type="Pfam" id="PF18780">
    <property type="entry name" value="HNH_repeat"/>
    <property type="match status" value="1"/>
</dbReference>
<name>A0AAD0WRB0_9BACT</name>
<protein>
    <submittedName>
        <fullName evidence="3">Type III restriction/modification system, modification subunit</fullName>
    </submittedName>
</protein>
<dbReference type="SMART" id="SM00487">
    <property type="entry name" value="DEXDc"/>
    <property type="match status" value="1"/>
</dbReference>
<dbReference type="CDD" id="cd18799">
    <property type="entry name" value="SF2_C_EcoAI-like"/>
    <property type="match status" value="1"/>
</dbReference>
<dbReference type="Pfam" id="PF04851">
    <property type="entry name" value="ResIII"/>
    <property type="match status" value="1"/>
</dbReference>
<dbReference type="RefSeq" id="WP_118886969.1">
    <property type="nucleotide sequence ID" value="NZ_CP032100.1"/>
</dbReference>
<dbReference type="InterPro" id="IPR006935">
    <property type="entry name" value="Helicase/UvrB_N"/>
</dbReference>